<dbReference type="GeneID" id="9530175"/>
<dbReference type="PANTHER" id="PTHR31735">
    <property type="entry name" value="VACUOLAR MEMBRANE PROTEIN YPL162C"/>
    <property type="match status" value="1"/>
</dbReference>
<organism evidence="3">
    <name type="scientific">Verticillium alfalfae (strain VaMs.102 / ATCC MYA-4576 / FGSC 10136)</name>
    <name type="common">Verticillium wilt of alfalfa</name>
    <name type="synonym">Verticillium albo-atrum</name>
    <dbReference type="NCBI Taxonomy" id="526221"/>
    <lineage>
        <taxon>Eukaryota</taxon>
        <taxon>Fungi</taxon>
        <taxon>Dikarya</taxon>
        <taxon>Ascomycota</taxon>
        <taxon>Pezizomycotina</taxon>
        <taxon>Sordariomycetes</taxon>
        <taxon>Hypocreomycetidae</taxon>
        <taxon>Glomerellales</taxon>
        <taxon>Plectosphaerellaceae</taxon>
        <taxon>Verticillium</taxon>
    </lineage>
</organism>
<keyword evidence="1" id="KW-0812">Transmembrane</keyword>
<dbReference type="GO" id="GO:0016020">
    <property type="term" value="C:membrane"/>
    <property type="evidence" value="ECO:0007669"/>
    <property type="project" value="TreeGrafter"/>
</dbReference>
<evidence type="ECO:0000313" key="3">
    <source>
        <dbReference type="Proteomes" id="UP000008698"/>
    </source>
</evidence>
<dbReference type="RefSeq" id="XP_003004960.1">
    <property type="nucleotide sequence ID" value="XM_003004914.1"/>
</dbReference>
<dbReference type="STRING" id="526221.C9SHN4"/>
<keyword evidence="3" id="KW-1185">Reference proteome</keyword>
<feature type="transmembrane region" description="Helical" evidence="1">
    <location>
        <begin position="71"/>
        <end position="93"/>
    </location>
</feature>
<dbReference type="KEGG" id="val:VDBG_04566"/>
<proteinExistence type="predicted"/>
<protein>
    <submittedName>
        <fullName evidence="2">Predicted protein</fullName>
    </submittedName>
</protein>
<dbReference type="HOGENOM" id="CLU_2063263_0_0_1"/>
<reference evidence="3" key="1">
    <citation type="journal article" date="2011" name="PLoS Pathog.">
        <title>Comparative genomics yields insights into niche adaptation of plant vascular wilt pathogens.</title>
        <authorList>
            <person name="Klosterman S.J."/>
            <person name="Subbarao K.V."/>
            <person name="Kang S."/>
            <person name="Veronese P."/>
            <person name="Gold S.E."/>
            <person name="Thomma B.P.H.J."/>
            <person name="Chen Z."/>
            <person name="Henrissat B."/>
            <person name="Lee Y.-H."/>
            <person name="Park J."/>
            <person name="Garcia-Pedrajas M.D."/>
            <person name="Barbara D.J."/>
            <person name="Anchieta A."/>
            <person name="de Jonge R."/>
            <person name="Santhanam P."/>
            <person name="Maruthachalam K."/>
            <person name="Atallah Z."/>
            <person name="Amyotte S.G."/>
            <person name="Paz Z."/>
            <person name="Inderbitzin P."/>
            <person name="Hayes R.J."/>
            <person name="Heiman D.I."/>
            <person name="Young S."/>
            <person name="Zeng Q."/>
            <person name="Engels R."/>
            <person name="Galagan J."/>
            <person name="Cuomo C.A."/>
            <person name="Dobinson K.F."/>
            <person name="Ma L.-J."/>
        </authorList>
    </citation>
    <scope>NUCLEOTIDE SEQUENCE [LARGE SCALE GENOMIC DNA]</scope>
    <source>
        <strain evidence="3">VaMs.102 / ATCC MYA-4576 / FGSC 10136</strain>
    </source>
</reference>
<dbReference type="InterPro" id="IPR022127">
    <property type="entry name" value="STIMATE/YPL162C"/>
</dbReference>
<name>C9SHN4_VERA1</name>
<dbReference type="PANTHER" id="PTHR31735:SF1">
    <property type="entry name" value="VACUOLAR MEMBRANE PROTEIN YPL162C"/>
    <property type="match status" value="1"/>
</dbReference>
<keyword evidence="1" id="KW-1133">Transmembrane helix</keyword>
<evidence type="ECO:0000256" key="1">
    <source>
        <dbReference type="SAM" id="Phobius"/>
    </source>
</evidence>
<dbReference type="Proteomes" id="UP000008698">
    <property type="component" value="Unassembled WGS sequence"/>
</dbReference>
<gene>
    <name evidence="2" type="ORF">VDBG_04566</name>
</gene>
<accession>C9SHN4</accession>
<keyword evidence="1" id="KW-0472">Membrane</keyword>
<dbReference type="EMBL" id="DS985218">
    <property type="protein sequence ID" value="EEY18457.1"/>
    <property type="molecule type" value="Genomic_DNA"/>
</dbReference>
<dbReference type="AlphaFoldDB" id="C9SHN4"/>
<evidence type="ECO:0000313" key="2">
    <source>
        <dbReference type="EMBL" id="EEY18457.1"/>
    </source>
</evidence>
<sequence length="119" mass="11889">MAPPAGFAIAVEDASTTVAAALATLVSPSSIVASLASVAAATTATPTSTTPTDAAAAVAALVKPSEGDCELLGNFALLVQLALGGLALLVLVYKRWKERPQRPVKICVGTAFTHMGGRA</sequence>